<organism evidence="1 3">
    <name type="scientific">Paraburkholderia acidisoli</name>
    <dbReference type="NCBI Taxonomy" id="2571748"/>
    <lineage>
        <taxon>Bacteria</taxon>
        <taxon>Pseudomonadati</taxon>
        <taxon>Pseudomonadota</taxon>
        <taxon>Betaproteobacteria</taxon>
        <taxon>Burkholderiales</taxon>
        <taxon>Burkholderiaceae</taxon>
        <taxon>Paraburkholderia</taxon>
    </lineage>
</organism>
<sequence>MKEPKYDVYRLEVYGLPMFGCTGIVICHKLVDHVTTDLEELRRNVYEAFMHCCGALWITYLGARKLVTTCAQFEAEYGH</sequence>
<reference evidence="1 3" key="1">
    <citation type="submission" date="2019-12" db="EMBL/GenBank/DDBJ databases">
        <title>Paraburkholderia acidiphila 7Q-K02 sp. nov and Paraburkholderia acidisoli DHF22 sp. nov., two strains isolated from forest soil.</title>
        <authorList>
            <person name="Gao Z."/>
            <person name="Qiu L."/>
        </authorList>
    </citation>
    <scope>NUCLEOTIDE SEQUENCE [LARGE SCALE GENOMIC DNA]</scope>
    <source>
        <strain evidence="1 3">DHF22</strain>
    </source>
</reference>
<keyword evidence="3" id="KW-1185">Reference proteome</keyword>
<accession>A0A7Z2GRI3</accession>
<evidence type="ECO:0000313" key="3">
    <source>
        <dbReference type="Proteomes" id="UP000433577"/>
    </source>
</evidence>
<dbReference type="RefSeq" id="WP_158957481.1">
    <property type="nucleotide sequence ID" value="NZ_CP046916.1"/>
</dbReference>
<evidence type="ECO:0000313" key="1">
    <source>
        <dbReference type="EMBL" id="QGZ66244.1"/>
    </source>
</evidence>
<dbReference type="KEGG" id="pacs:FAZ98_31060"/>
<proteinExistence type="predicted"/>
<dbReference type="OrthoDB" id="9889738at2"/>
<dbReference type="Proteomes" id="UP000433577">
    <property type="component" value="Chromosome 4"/>
</dbReference>
<dbReference type="EMBL" id="CP046916">
    <property type="protein sequence ID" value="QGZ66244.1"/>
    <property type="molecule type" value="Genomic_DNA"/>
</dbReference>
<dbReference type="EMBL" id="CP046916">
    <property type="protein sequence ID" value="QGZ66334.1"/>
    <property type="molecule type" value="Genomic_DNA"/>
</dbReference>
<protein>
    <submittedName>
        <fullName evidence="1">Uncharacterized protein</fullName>
    </submittedName>
</protein>
<evidence type="ECO:0000313" key="2">
    <source>
        <dbReference type="EMBL" id="QGZ66334.1"/>
    </source>
</evidence>
<name>A0A7Z2GRI3_9BURK</name>
<dbReference type="AlphaFoldDB" id="A0A7Z2GRI3"/>
<gene>
    <name evidence="1" type="ORF">FAZ98_31060</name>
    <name evidence="2" type="ORF">FAZ98_31565</name>
</gene>
<dbReference type="KEGG" id="pacs:FAZ98_31565"/>